<evidence type="ECO:0000313" key="2">
    <source>
        <dbReference type="Proteomes" id="UP001055811"/>
    </source>
</evidence>
<accession>A0ACB9BMP2</accession>
<gene>
    <name evidence="1" type="ORF">L2E82_34585</name>
</gene>
<evidence type="ECO:0000313" key="1">
    <source>
        <dbReference type="EMBL" id="KAI3723174.1"/>
    </source>
</evidence>
<organism evidence="1 2">
    <name type="scientific">Cichorium intybus</name>
    <name type="common">Chicory</name>
    <dbReference type="NCBI Taxonomy" id="13427"/>
    <lineage>
        <taxon>Eukaryota</taxon>
        <taxon>Viridiplantae</taxon>
        <taxon>Streptophyta</taxon>
        <taxon>Embryophyta</taxon>
        <taxon>Tracheophyta</taxon>
        <taxon>Spermatophyta</taxon>
        <taxon>Magnoliopsida</taxon>
        <taxon>eudicotyledons</taxon>
        <taxon>Gunneridae</taxon>
        <taxon>Pentapetalae</taxon>
        <taxon>asterids</taxon>
        <taxon>campanulids</taxon>
        <taxon>Asterales</taxon>
        <taxon>Asteraceae</taxon>
        <taxon>Cichorioideae</taxon>
        <taxon>Cichorieae</taxon>
        <taxon>Cichoriinae</taxon>
        <taxon>Cichorium</taxon>
    </lineage>
</organism>
<sequence length="353" mass="38907">MSLFYMHLLIIFISLAMAETALVPSYVKPGCTEMCGNVSIPYPFGIGPNCSLNKWYNVDCNSSSPYLSALKNLSLLGVDLDEQMVLVNVTMTPGCQKPLLTSSEILNVDLGDSPFLFSKSHNKFIVKGCGSAVVLSHGTVLTGCSTLCLHHSVNYIKKSCSGINCCQTEVPYYLKTYTVNVTNSDRQTDNKSCLSAFMLAAQSYVDDQFFLGQSVSVDNSHVPIVLKWTLTENDINKASCGFIKTHKLEMSNDTASSVTCTCQSEEEGNPYLSGGCQVTEECRKCMETRGFCRYNESGGGVRKFFCDHHSHDGGNRSSSPRAVFLGVGISIVWVNEGCIHRYEQRRKYFDKMG</sequence>
<dbReference type="EMBL" id="CM042014">
    <property type="protein sequence ID" value="KAI3723174.1"/>
    <property type="molecule type" value="Genomic_DNA"/>
</dbReference>
<dbReference type="Proteomes" id="UP001055811">
    <property type="component" value="Linkage Group LG06"/>
</dbReference>
<proteinExistence type="predicted"/>
<keyword evidence="2" id="KW-1185">Reference proteome</keyword>
<reference evidence="2" key="1">
    <citation type="journal article" date="2022" name="Mol. Ecol. Resour.">
        <title>The genomes of chicory, endive, great burdock and yacon provide insights into Asteraceae palaeo-polyploidization history and plant inulin production.</title>
        <authorList>
            <person name="Fan W."/>
            <person name="Wang S."/>
            <person name="Wang H."/>
            <person name="Wang A."/>
            <person name="Jiang F."/>
            <person name="Liu H."/>
            <person name="Zhao H."/>
            <person name="Xu D."/>
            <person name="Zhang Y."/>
        </authorList>
    </citation>
    <scope>NUCLEOTIDE SEQUENCE [LARGE SCALE GENOMIC DNA]</scope>
    <source>
        <strain evidence="2">cv. Punajuju</strain>
    </source>
</reference>
<reference evidence="1 2" key="2">
    <citation type="journal article" date="2022" name="Mol. Ecol. Resour.">
        <title>The genomes of chicory, endive, great burdock and yacon provide insights into Asteraceae paleo-polyploidization history and plant inulin production.</title>
        <authorList>
            <person name="Fan W."/>
            <person name="Wang S."/>
            <person name="Wang H."/>
            <person name="Wang A."/>
            <person name="Jiang F."/>
            <person name="Liu H."/>
            <person name="Zhao H."/>
            <person name="Xu D."/>
            <person name="Zhang Y."/>
        </authorList>
    </citation>
    <scope>NUCLEOTIDE SEQUENCE [LARGE SCALE GENOMIC DNA]</scope>
    <source>
        <strain evidence="2">cv. Punajuju</strain>
        <tissue evidence="1">Leaves</tissue>
    </source>
</reference>
<comment type="caution">
    <text evidence="1">The sequence shown here is derived from an EMBL/GenBank/DDBJ whole genome shotgun (WGS) entry which is preliminary data.</text>
</comment>
<name>A0ACB9BMP2_CICIN</name>
<protein>
    <submittedName>
        <fullName evidence="1">Uncharacterized protein</fullName>
    </submittedName>
</protein>